<accession>A0ABY2UP58</accession>
<sequence>MKRDKHRLILTGVDDAYAKRDAADDGKPASNGVVAAAVPNITAVEPHGQFTDKHDPSQKKPTVYQSASKPRGLQSTRPIQINYRLNLGNVLSERIQRLADAHDQPVELLLKGLRNKAAVRFKSLACGSTKPVVPDPAPGGLSIRYAAVFTGDMARNLNHWFDPFDLGVAREACKPILVGLFQEEGRALCDAMQAATRDDL</sequence>
<dbReference type="RefSeq" id="WP_138165388.1">
    <property type="nucleotide sequence ID" value="NZ_VAUA01000015.1"/>
</dbReference>
<keyword evidence="3" id="KW-1185">Reference proteome</keyword>
<dbReference type="Proteomes" id="UP000305041">
    <property type="component" value="Unassembled WGS sequence"/>
</dbReference>
<proteinExistence type="predicted"/>
<evidence type="ECO:0000313" key="3">
    <source>
        <dbReference type="Proteomes" id="UP000305041"/>
    </source>
</evidence>
<feature type="compositionally biased region" description="Polar residues" evidence="1">
    <location>
        <begin position="59"/>
        <end position="72"/>
    </location>
</feature>
<dbReference type="EMBL" id="VAUA01000015">
    <property type="protein sequence ID" value="TLP55510.1"/>
    <property type="molecule type" value="Genomic_DNA"/>
</dbReference>
<protein>
    <submittedName>
        <fullName evidence="2">Uncharacterized protein</fullName>
    </submittedName>
</protein>
<feature type="region of interest" description="Disordered" evidence="1">
    <location>
        <begin position="46"/>
        <end position="72"/>
    </location>
</feature>
<evidence type="ECO:0000256" key="1">
    <source>
        <dbReference type="SAM" id="MobiDB-lite"/>
    </source>
</evidence>
<organism evidence="2 3">
    <name type="scientific">Parasedimentitalea maritima</name>
    <dbReference type="NCBI Taxonomy" id="2578117"/>
    <lineage>
        <taxon>Bacteria</taxon>
        <taxon>Pseudomonadati</taxon>
        <taxon>Pseudomonadota</taxon>
        <taxon>Alphaproteobacteria</taxon>
        <taxon>Rhodobacterales</taxon>
        <taxon>Paracoccaceae</taxon>
        <taxon>Parasedimentitalea</taxon>
    </lineage>
</organism>
<evidence type="ECO:0000313" key="2">
    <source>
        <dbReference type="EMBL" id="TLP55510.1"/>
    </source>
</evidence>
<gene>
    <name evidence="2" type="ORF">FEE96_22600</name>
</gene>
<reference evidence="2 3" key="1">
    <citation type="submission" date="2019-05" db="EMBL/GenBank/DDBJ databases">
        <title>Draft genome sequence of Pelagicola sp. DSW4-44.</title>
        <authorList>
            <person name="Oh J."/>
        </authorList>
    </citation>
    <scope>NUCLEOTIDE SEQUENCE [LARGE SCALE GENOMIC DNA]</scope>
    <source>
        <strain evidence="2 3">DSW4-44</strain>
    </source>
</reference>
<name>A0ABY2UP58_9RHOB</name>
<comment type="caution">
    <text evidence="2">The sequence shown here is derived from an EMBL/GenBank/DDBJ whole genome shotgun (WGS) entry which is preliminary data.</text>
</comment>